<dbReference type="PROSITE" id="PS00061">
    <property type="entry name" value="ADH_SHORT"/>
    <property type="match status" value="1"/>
</dbReference>
<accession>A0ABY5GCK7</accession>
<comment type="similarity">
    <text evidence="1">Belongs to the short-chain dehydrogenases/reductases (SDR) family.</text>
</comment>
<dbReference type="PANTHER" id="PTHR43669:SF3">
    <property type="entry name" value="ALCOHOL DEHYDROGENASE, PUTATIVE (AFU_ORTHOLOGUE AFUA_3G03445)-RELATED"/>
    <property type="match status" value="1"/>
</dbReference>
<gene>
    <name evidence="4" type="ORF">NNL38_11300</name>
</gene>
<keyword evidence="2" id="KW-0560">Oxidoreductase</keyword>
<dbReference type="EMBL" id="CP101508">
    <property type="protein sequence ID" value="UTV26931.1"/>
    <property type="molecule type" value="Genomic_DNA"/>
</dbReference>
<dbReference type="InterPro" id="IPR002347">
    <property type="entry name" value="SDR_fam"/>
</dbReference>
<keyword evidence="5" id="KW-1185">Reference proteome</keyword>
<dbReference type="SMART" id="SM00822">
    <property type="entry name" value="PKS_KR"/>
    <property type="match status" value="1"/>
</dbReference>
<protein>
    <submittedName>
        <fullName evidence="4">SDR family oxidoreductase</fullName>
    </submittedName>
</protein>
<evidence type="ECO:0000313" key="5">
    <source>
        <dbReference type="Proteomes" id="UP001057998"/>
    </source>
</evidence>
<dbReference type="Proteomes" id="UP001057998">
    <property type="component" value="Chromosome 1"/>
</dbReference>
<evidence type="ECO:0000256" key="2">
    <source>
        <dbReference type="ARBA" id="ARBA00023002"/>
    </source>
</evidence>
<dbReference type="InterPro" id="IPR020904">
    <property type="entry name" value="Sc_DH/Rdtase_CS"/>
</dbReference>
<proteinExistence type="inferred from homology"/>
<dbReference type="RefSeq" id="WP_255388141.1">
    <property type="nucleotide sequence ID" value="NZ_CP101508.1"/>
</dbReference>
<dbReference type="Pfam" id="PF13561">
    <property type="entry name" value="adh_short_C2"/>
    <property type="match status" value="1"/>
</dbReference>
<dbReference type="CDD" id="cd05233">
    <property type="entry name" value="SDR_c"/>
    <property type="match status" value="1"/>
</dbReference>
<dbReference type="PRINTS" id="PR00081">
    <property type="entry name" value="GDHRDH"/>
</dbReference>
<evidence type="ECO:0000256" key="1">
    <source>
        <dbReference type="ARBA" id="ARBA00006484"/>
    </source>
</evidence>
<dbReference type="PANTHER" id="PTHR43669">
    <property type="entry name" value="5-KETO-D-GLUCONATE 5-REDUCTASE"/>
    <property type="match status" value="1"/>
</dbReference>
<dbReference type="Gene3D" id="3.40.50.720">
    <property type="entry name" value="NAD(P)-binding Rossmann-like Domain"/>
    <property type="match status" value="1"/>
</dbReference>
<evidence type="ECO:0000313" key="4">
    <source>
        <dbReference type="EMBL" id="UTV26931.1"/>
    </source>
</evidence>
<feature type="domain" description="Ketoreductase" evidence="3">
    <location>
        <begin position="7"/>
        <end position="192"/>
    </location>
</feature>
<sequence length="253" mass="26851">MFDLTGKTIVVTGSCRGIGLAIARALHGQGANVVITARQPAQYPDVLAAFAAAPERVRLVSCDITSPESVAALFETALAWQGTLYGCVANAGSRGSGQAVCDMDWDAWQAHVGANLHGTFATLQHAAQHLCRQGEGGRLMAVSSLSAVKGTAGFADYGAGKAAITSLCRSLALELAASAITVNSVLPGWVETEMNRDVLADRRQYESIRRLRIPLGRWATPEDIAPLAVYLMSEESRYHTGDVITVDGGYRIF</sequence>
<evidence type="ECO:0000259" key="3">
    <source>
        <dbReference type="SMART" id="SM00822"/>
    </source>
</evidence>
<dbReference type="InterPro" id="IPR057326">
    <property type="entry name" value="KR_dom"/>
</dbReference>
<dbReference type="SUPFAM" id="SSF51735">
    <property type="entry name" value="NAD(P)-binding Rossmann-fold domains"/>
    <property type="match status" value="1"/>
</dbReference>
<dbReference type="InterPro" id="IPR036291">
    <property type="entry name" value="NAD(P)-bd_dom_sf"/>
</dbReference>
<reference evidence="4" key="1">
    <citation type="submission" date="2022-07" db="EMBL/GenBank/DDBJ databases">
        <title>Genome sequencing of Photobacterium atrarenae GJH2-4.</title>
        <authorList>
            <person name="Park S.-J."/>
        </authorList>
    </citation>
    <scope>NUCLEOTIDE SEQUENCE</scope>
    <source>
        <strain evidence="4">GJH2-4</strain>
    </source>
</reference>
<organism evidence="4 5">
    <name type="scientific">Photobacterium atrarenae</name>
    <dbReference type="NCBI Taxonomy" id="865757"/>
    <lineage>
        <taxon>Bacteria</taxon>
        <taxon>Pseudomonadati</taxon>
        <taxon>Pseudomonadota</taxon>
        <taxon>Gammaproteobacteria</taxon>
        <taxon>Vibrionales</taxon>
        <taxon>Vibrionaceae</taxon>
        <taxon>Photobacterium</taxon>
    </lineage>
</organism>
<name>A0ABY5GCK7_9GAMM</name>